<dbReference type="EMBL" id="CCJX01000166">
    <property type="protein sequence ID" value="CDT67486.1"/>
    <property type="molecule type" value="Genomic_DNA"/>
</dbReference>
<sequence length="48" mass="5214">MVGSQLFSWLANSGSYGSAVYLQQLGGLLPFLLQKECDSLEFESVATQ</sequence>
<comment type="caution">
    <text evidence="1">The sequence shown here is derived from an EMBL/GenBank/DDBJ whole genome shotgun (WGS) entry which is preliminary data.</text>
</comment>
<proteinExistence type="predicted"/>
<keyword evidence="2" id="KW-1185">Reference proteome</keyword>
<protein>
    <submittedName>
        <fullName evidence="1">Uncharacterized protein</fullName>
    </submittedName>
</protein>
<accession>A0ABM9QZT4</accession>
<reference evidence="1 2" key="1">
    <citation type="submission" date="2014-06" db="EMBL/GenBank/DDBJ databases">
        <authorList>
            <person name="Le Roux F."/>
        </authorList>
    </citation>
    <scope>NUCLEOTIDE SEQUENCE [LARGE SCALE GENOMIC DNA]</scope>
    <source>
        <strain evidence="1 2">J5-4</strain>
    </source>
</reference>
<evidence type="ECO:0000313" key="2">
    <source>
        <dbReference type="Proteomes" id="UP000049077"/>
    </source>
</evidence>
<name>A0ABM9QZT4_9VIBR</name>
<dbReference type="Proteomes" id="UP000049077">
    <property type="component" value="Unassembled WGS sequence"/>
</dbReference>
<organism evidence="1 2">
    <name type="scientific">Vibrio crassostreae</name>
    <dbReference type="NCBI Taxonomy" id="246167"/>
    <lineage>
        <taxon>Bacteria</taxon>
        <taxon>Pseudomonadati</taxon>
        <taxon>Pseudomonadota</taxon>
        <taxon>Gammaproteobacteria</taxon>
        <taxon>Vibrionales</taxon>
        <taxon>Vibrionaceae</taxon>
        <taxon>Vibrio</taxon>
    </lineage>
</organism>
<gene>
    <name evidence="1" type="ORF">VCR4J5_780133</name>
</gene>
<evidence type="ECO:0000313" key="1">
    <source>
        <dbReference type="EMBL" id="CDT67486.1"/>
    </source>
</evidence>